<dbReference type="Proteomes" id="UP000187209">
    <property type="component" value="Unassembled WGS sequence"/>
</dbReference>
<sequence>MSIEEFGLLYTALVYLNTWRIYGFNLYAYFTTWVLTLHFITMIRIVHYKCKTELDRKLLITSWILGWIVVVMFWFYIFPLVDHSKLPPPLHYVSTHGGVHIFIVVLFIKTDFSVYIYDYMWSIYYSSIYLLLVLWPLKYFGVTIYPIILEQIIPTLVIFITNDMMIMLAFYVGAAVKEKTSDFIISYFNKVKVAIPGLVFGFACLIWFPLQKFSLRFMISFTTWCLILHILILFFIVIGKKDSRFVRVLLLIGWPVGWVVTIMFWVYIFPFVDKSVLPPSWQYIGCHGGINLIISYEFITSSIQANIYDFKYSVCFCLVYLVLFAIPLRFFGIIIYPMMLEQAIPTVLIFIATFIVLVGSFFVGVRLLSRNKVKNS</sequence>
<feature type="transmembrane region" description="Helical" evidence="1">
    <location>
        <begin position="26"/>
        <end position="46"/>
    </location>
</feature>
<dbReference type="AlphaFoldDB" id="A0A1R2D1P3"/>
<feature type="transmembrane region" description="Helical" evidence="1">
    <location>
        <begin position="280"/>
        <end position="300"/>
    </location>
</feature>
<keyword evidence="1" id="KW-0472">Membrane</keyword>
<feature type="transmembrane region" description="Helical" evidence="1">
    <location>
        <begin position="245"/>
        <end position="268"/>
    </location>
</feature>
<evidence type="ECO:0000313" key="3">
    <source>
        <dbReference type="Proteomes" id="UP000187209"/>
    </source>
</evidence>
<accession>A0A1R2D1P3</accession>
<keyword evidence="1" id="KW-1133">Transmembrane helix</keyword>
<proteinExistence type="predicted"/>
<feature type="transmembrane region" description="Helical" evidence="1">
    <location>
        <begin position="90"/>
        <end position="108"/>
    </location>
</feature>
<feature type="transmembrane region" description="Helical" evidence="1">
    <location>
        <begin position="312"/>
        <end position="335"/>
    </location>
</feature>
<organism evidence="2 3">
    <name type="scientific">Stentor coeruleus</name>
    <dbReference type="NCBI Taxonomy" id="5963"/>
    <lineage>
        <taxon>Eukaryota</taxon>
        <taxon>Sar</taxon>
        <taxon>Alveolata</taxon>
        <taxon>Ciliophora</taxon>
        <taxon>Postciliodesmatophora</taxon>
        <taxon>Heterotrichea</taxon>
        <taxon>Heterotrichida</taxon>
        <taxon>Stentoridae</taxon>
        <taxon>Stentor</taxon>
    </lineage>
</organism>
<evidence type="ECO:0000256" key="1">
    <source>
        <dbReference type="SAM" id="Phobius"/>
    </source>
</evidence>
<feature type="transmembrane region" description="Helical" evidence="1">
    <location>
        <begin position="193"/>
        <end position="210"/>
    </location>
</feature>
<dbReference type="EMBL" id="MPUH01000016">
    <property type="protein sequence ID" value="OMJ95184.1"/>
    <property type="molecule type" value="Genomic_DNA"/>
</dbReference>
<keyword evidence="1" id="KW-0812">Transmembrane</keyword>
<protein>
    <submittedName>
        <fullName evidence="2">Uncharacterized protein</fullName>
    </submittedName>
</protein>
<feature type="transmembrane region" description="Helical" evidence="1">
    <location>
        <begin position="216"/>
        <end position="238"/>
    </location>
</feature>
<feature type="transmembrane region" description="Helical" evidence="1">
    <location>
        <begin position="152"/>
        <end position="172"/>
    </location>
</feature>
<dbReference type="OrthoDB" id="324290at2759"/>
<feature type="transmembrane region" description="Helical" evidence="1">
    <location>
        <begin position="120"/>
        <end position="140"/>
    </location>
</feature>
<reference evidence="2 3" key="1">
    <citation type="submission" date="2016-11" db="EMBL/GenBank/DDBJ databases">
        <title>The macronuclear genome of Stentor coeruleus: a giant cell with tiny introns.</title>
        <authorList>
            <person name="Slabodnick M."/>
            <person name="Ruby J.G."/>
            <person name="Reiff S.B."/>
            <person name="Swart E.C."/>
            <person name="Gosai S."/>
            <person name="Prabakaran S."/>
            <person name="Witkowska E."/>
            <person name="Larue G.E."/>
            <person name="Fisher S."/>
            <person name="Freeman R.M."/>
            <person name="Gunawardena J."/>
            <person name="Chu W."/>
            <person name="Stover N.A."/>
            <person name="Gregory B.D."/>
            <person name="Nowacki M."/>
            <person name="Derisi J."/>
            <person name="Roy S.W."/>
            <person name="Marshall W.F."/>
            <person name="Sood P."/>
        </authorList>
    </citation>
    <scope>NUCLEOTIDE SEQUENCE [LARGE SCALE GENOMIC DNA]</scope>
    <source>
        <strain evidence="2">WM001</strain>
    </source>
</reference>
<feature type="transmembrane region" description="Helical" evidence="1">
    <location>
        <begin position="347"/>
        <end position="368"/>
    </location>
</feature>
<evidence type="ECO:0000313" key="2">
    <source>
        <dbReference type="EMBL" id="OMJ95184.1"/>
    </source>
</evidence>
<feature type="transmembrane region" description="Helical" evidence="1">
    <location>
        <begin position="58"/>
        <end position="78"/>
    </location>
</feature>
<comment type="caution">
    <text evidence="2">The sequence shown here is derived from an EMBL/GenBank/DDBJ whole genome shotgun (WGS) entry which is preliminary data.</text>
</comment>
<keyword evidence="3" id="KW-1185">Reference proteome</keyword>
<name>A0A1R2D1P3_9CILI</name>
<gene>
    <name evidence="2" type="ORF">SteCoe_1563</name>
</gene>